<dbReference type="Proteomes" id="UP001291623">
    <property type="component" value="Unassembled WGS sequence"/>
</dbReference>
<sequence length="82" mass="9306">MTPQSHVKEKILKSQNQNPKNNLSERIQRFELTPRFAVRSKTIADDSTYSNSPLYPTVSPNYHGAEPGDGYGFHPNIYIEPS</sequence>
<dbReference type="EMBL" id="JAVYJV010000003">
    <property type="protein sequence ID" value="KAK4374536.1"/>
    <property type="molecule type" value="Genomic_DNA"/>
</dbReference>
<organism evidence="2 3">
    <name type="scientific">Anisodus tanguticus</name>
    <dbReference type="NCBI Taxonomy" id="243964"/>
    <lineage>
        <taxon>Eukaryota</taxon>
        <taxon>Viridiplantae</taxon>
        <taxon>Streptophyta</taxon>
        <taxon>Embryophyta</taxon>
        <taxon>Tracheophyta</taxon>
        <taxon>Spermatophyta</taxon>
        <taxon>Magnoliopsida</taxon>
        <taxon>eudicotyledons</taxon>
        <taxon>Gunneridae</taxon>
        <taxon>Pentapetalae</taxon>
        <taxon>asterids</taxon>
        <taxon>lamiids</taxon>
        <taxon>Solanales</taxon>
        <taxon>Solanaceae</taxon>
        <taxon>Solanoideae</taxon>
        <taxon>Hyoscyameae</taxon>
        <taxon>Anisodus</taxon>
    </lineage>
</organism>
<feature type="compositionally biased region" description="Basic and acidic residues" evidence="1">
    <location>
        <begin position="1"/>
        <end position="12"/>
    </location>
</feature>
<gene>
    <name evidence="2" type="ORF">RND71_005213</name>
</gene>
<keyword evidence="3" id="KW-1185">Reference proteome</keyword>
<reference evidence="2" key="1">
    <citation type="submission" date="2023-12" db="EMBL/GenBank/DDBJ databases">
        <title>Genome assembly of Anisodus tanguticus.</title>
        <authorList>
            <person name="Wang Y.-J."/>
        </authorList>
    </citation>
    <scope>NUCLEOTIDE SEQUENCE</scope>
    <source>
        <strain evidence="2">KB-2021</strain>
        <tissue evidence="2">Leaf</tissue>
    </source>
</reference>
<dbReference type="AlphaFoldDB" id="A0AAE1SRP9"/>
<feature type="region of interest" description="Disordered" evidence="1">
    <location>
        <begin position="1"/>
        <end position="22"/>
    </location>
</feature>
<evidence type="ECO:0000256" key="1">
    <source>
        <dbReference type="SAM" id="MobiDB-lite"/>
    </source>
</evidence>
<evidence type="ECO:0000313" key="3">
    <source>
        <dbReference type="Proteomes" id="UP001291623"/>
    </source>
</evidence>
<feature type="compositionally biased region" description="Polar residues" evidence="1">
    <location>
        <begin position="13"/>
        <end position="22"/>
    </location>
</feature>
<comment type="caution">
    <text evidence="2">The sequence shown here is derived from an EMBL/GenBank/DDBJ whole genome shotgun (WGS) entry which is preliminary data.</text>
</comment>
<proteinExistence type="predicted"/>
<evidence type="ECO:0000313" key="2">
    <source>
        <dbReference type="EMBL" id="KAK4374536.1"/>
    </source>
</evidence>
<name>A0AAE1SRP9_9SOLA</name>
<protein>
    <submittedName>
        <fullName evidence="2">Uncharacterized protein</fullName>
    </submittedName>
</protein>
<accession>A0AAE1SRP9</accession>